<proteinExistence type="predicted"/>
<accession>A0A0W8CHQ6</accession>
<gene>
    <name evidence="2" type="ORF">AM587_10006487</name>
    <name evidence="3" type="ORF">AM587_10008167</name>
</gene>
<name>A0A0W8CHQ6_PHYNI</name>
<evidence type="ECO:0000313" key="3">
    <source>
        <dbReference type="EMBL" id="KUF87976.1"/>
    </source>
</evidence>
<reference evidence="2 4" key="1">
    <citation type="submission" date="2015-11" db="EMBL/GenBank/DDBJ databases">
        <title>Genomes and virulence difference between two physiological races of Phytophthora nicotianae.</title>
        <authorList>
            <person name="Liu H."/>
            <person name="Ma X."/>
            <person name="Yu H."/>
            <person name="Fang D."/>
            <person name="Li Y."/>
            <person name="Wang X."/>
            <person name="Wang W."/>
            <person name="Dong Y."/>
            <person name="Xiao B."/>
        </authorList>
    </citation>
    <scope>NUCLEOTIDE SEQUENCE [LARGE SCALE GENOMIC DNA]</scope>
    <source>
        <strain evidence="2">Race 0</strain>
        <strain evidence="4">race 0</strain>
    </source>
</reference>
<feature type="region of interest" description="Disordered" evidence="1">
    <location>
        <begin position="86"/>
        <end position="144"/>
    </location>
</feature>
<dbReference type="OrthoDB" id="164546at2759"/>
<organism evidence="2 4">
    <name type="scientific">Phytophthora nicotianae</name>
    <name type="common">Potato buckeye rot agent</name>
    <name type="synonym">Phytophthora parasitica</name>
    <dbReference type="NCBI Taxonomy" id="4792"/>
    <lineage>
        <taxon>Eukaryota</taxon>
        <taxon>Sar</taxon>
        <taxon>Stramenopiles</taxon>
        <taxon>Oomycota</taxon>
        <taxon>Peronosporomycetes</taxon>
        <taxon>Peronosporales</taxon>
        <taxon>Peronosporaceae</taxon>
        <taxon>Phytophthora</taxon>
    </lineage>
</organism>
<dbReference type="EMBL" id="LNFO01001931">
    <property type="protein sequence ID" value="KUF87976.1"/>
    <property type="molecule type" value="Genomic_DNA"/>
</dbReference>
<feature type="region of interest" description="Disordered" evidence="1">
    <location>
        <begin position="1"/>
        <end position="30"/>
    </location>
</feature>
<evidence type="ECO:0000256" key="1">
    <source>
        <dbReference type="SAM" id="MobiDB-lite"/>
    </source>
</evidence>
<protein>
    <submittedName>
        <fullName evidence="2">Uncharacterized protein</fullName>
    </submittedName>
</protein>
<evidence type="ECO:0000313" key="4">
    <source>
        <dbReference type="Proteomes" id="UP000052943"/>
    </source>
</evidence>
<feature type="compositionally biased region" description="Acidic residues" evidence="1">
    <location>
        <begin position="9"/>
        <end position="20"/>
    </location>
</feature>
<dbReference type="AlphaFoldDB" id="A0A0W8CHQ6"/>
<dbReference type="Proteomes" id="UP000052943">
    <property type="component" value="Unassembled WGS sequence"/>
</dbReference>
<comment type="caution">
    <text evidence="2">The sequence shown here is derived from an EMBL/GenBank/DDBJ whole genome shotgun (WGS) entry which is preliminary data.</text>
</comment>
<feature type="region of interest" description="Disordered" evidence="1">
    <location>
        <begin position="42"/>
        <end position="62"/>
    </location>
</feature>
<dbReference type="EMBL" id="LNFO01003182">
    <property type="protein sequence ID" value="KUF83580.1"/>
    <property type="molecule type" value="Genomic_DNA"/>
</dbReference>
<evidence type="ECO:0000313" key="2">
    <source>
        <dbReference type="EMBL" id="KUF83580.1"/>
    </source>
</evidence>
<sequence length="144" mass="15659">MVETAQQEQEGEEEEMETEDLPTVKSMTSNFFDDLPVGAKLMDTQVPPNVSPPKSKTKDGYSFFTGATEGAAQGEMGTCALESTWQRASEQNEGSHDHKVSSGTVETFEQAWKRTPSDVAEDQAKAHGAKQSVLPDQPPAQELP</sequence>